<keyword evidence="4" id="KW-0233">DNA recombination</keyword>
<dbReference type="GO" id="GO:0006310">
    <property type="term" value="P:DNA recombination"/>
    <property type="evidence" value="ECO:0007669"/>
    <property type="project" value="UniProtKB-KW"/>
</dbReference>
<organism evidence="6 7">
    <name type="scientific">Demequina mangrovi</name>
    <dbReference type="NCBI Taxonomy" id="1043493"/>
    <lineage>
        <taxon>Bacteria</taxon>
        <taxon>Bacillati</taxon>
        <taxon>Actinomycetota</taxon>
        <taxon>Actinomycetes</taxon>
        <taxon>Micrococcales</taxon>
        <taxon>Demequinaceae</taxon>
        <taxon>Demequina</taxon>
    </lineage>
</organism>
<dbReference type="Pfam" id="PF02646">
    <property type="entry name" value="RmuC"/>
    <property type="match status" value="1"/>
</dbReference>
<dbReference type="Proteomes" id="UP000183315">
    <property type="component" value="Unassembled WGS sequence"/>
</dbReference>
<evidence type="ECO:0000256" key="3">
    <source>
        <dbReference type="ARBA" id="ARBA00023054"/>
    </source>
</evidence>
<keyword evidence="3" id="KW-0175">Coiled coil</keyword>
<reference evidence="7" key="1">
    <citation type="submission" date="2016-10" db="EMBL/GenBank/DDBJ databases">
        <authorList>
            <person name="Varghese N."/>
        </authorList>
    </citation>
    <scope>NUCLEOTIDE SEQUENCE [LARGE SCALE GENOMIC DNA]</scope>
    <source>
        <strain evidence="7">DSM 24868</strain>
    </source>
</reference>
<dbReference type="RefSeq" id="WP_042215130.1">
    <property type="nucleotide sequence ID" value="NZ_BBLU01000008.1"/>
</dbReference>
<dbReference type="EMBL" id="FNZI01000003">
    <property type="protein sequence ID" value="SEJ34946.1"/>
    <property type="molecule type" value="Genomic_DNA"/>
</dbReference>
<evidence type="ECO:0000256" key="1">
    <source>
        <dbReference type="ARBA" id="ARBA00003416"/>
    </source>
</evidence>
<evidence type="ECO:0000313" key="6">
    <source>
        <dbReference type="EMBL" id="SEJ34946.1"/>
    </source>
</evidence>
<dbReference type="PANTHER" id="PTHR30563">
    <property type="entry name" value="DNA RECOMBINATION PROTEIN RMUC"/>
    <property type="match status" value="1"/>
</dbReference>
<evidence type="ECO:0000256" key="4">
    <source>
        <dbReference type="ARBA" id="ARBA00023172"/>
    </source>
</evidence>
<proteinExistence type="inferred from homology"/>
<sequence>MVETVIALVSLLLGAALGAALMVARGAGIRAELADARARLSAAGEREAQAAAELARQQERIAAEQELLRDQFRAFTADAARTLAETQERRLAAERTTQHAEAQRREETMRRLVDPMARALDEVRRSTTDADKARTESEARLTAQVRALMDASEKVGRETAGLKAALRRPEVRGRWGELHLRRVVEVAGLVHHVDFVEQATDTDEEGRRLRPDMLVHLAGGRTVVVDAKTPFDAILDLEDQDVDRDETLDRHVDAVRKRVLELKGKAYTSQVDSRLEFVVLFMPAESFLQLALERDPRLQEWAWDHGVVIATPTILVALLRTIAHAWRETALAENAQQVLSTGRELYERLTTMGGHLARLGKQIDSASKAYNDTIGAFERRVLPSARRMGTLQQLDSEFAAGPIDTEIREITAADVPVEAEAEALGRG</sequence>
<gene>
    <name evidence="6" type="ORF">SAMN05421637_1512</name>
</gene>
<evidence type="ECO:0000256" key="5">
    <source>
        <dbReference type="SAM" id="MobiDB-lite"/>
    </source>
</evidence>
<feature type="region of interest" description="Disordered" evidence="5">
    <location>
        <begin position="88"/>
        <end position="108"/>
    </location>
</feature>
<comment type="similarity">
    <text evidence="2">Belongs to the RmuC family.</text>
</comment>
<dbReference type="InterPro" id="IPR003798">
    <property type="entry name" value="DNA_recombination_RmuC"/>
</dbReference>
<comment type="function">
    <text evidence="1">Involved in DNA recombination.</text>
</comment>
<dbReference type="OrthoDB" id="370725at2"/>
<dbReference type="PANTHER" id="PTHR30563:SF0">
    <property type="entry name" value="DNA RECOMBINATION PROTEIN RMUC"/>
    <property type="match status" value="1"/>
</dbReference>
<name>A0A1H6Y3C7_9MICO</name>
<dbReference type="eggNOG" id="COG1322">
    <property type="taxonomic scope" value="Bacteria"/>
</dbReference>
<evidence type="ECO:0000313" key="7">
    <source>
        <dbReference type="Proteomes" id="UP000183315"/>
    </source>
</evidence>
<keyword evidence="7" id="KW-1185">Reference proteome</keyword>
<dbReference type="AlphaFoldDB" id="A0A1H6Y3C7"/>
<accession>A0A1H6Y3C7</accession>
<protein>
    <submittedName>
        <fullName evidence="6">DNA recombination protein RmuC</fullName>
    </submittedName>
</protein>
<evidence type="ECO:0000256" key="2">
    <source>
        <dbReference type="ARBA" id="ARBA00009840"/>
    </source>
</evidence>